<proteinExistence type="inferred from homology"/>
<dbReference type="PANTHER" id="PTHR23132:SF23">
    <property type="entry name" value="D-ALANINE--D-ALANINE LIGASE B"/>
    <property type="match status" value="1"/>
</dbReference>
<dbReference type="EMBL" id="CP122537">
    <property type="protein sequence ID" value="WGH78384.1"/>
    <property type="molecule type" value="Genomic_DNA"/>
</dbReference>
<evidence type="ECO:0000256" key="3">
    <source>
        <dbReference type="PROSITE-ProRule" id="PRU00409"/>
    </source>
</evidence>
<evidence type="ECO:0000259" key="4">
    <source>
        <dbReference type="PROSITE" id="PS50975"/>
    </source>
</evidence>
<keyword evidence="2" id="KW-0436">Ligase</keyword>
<organism evidence="5 6">
    <name type="scientific">Jannaschia ovalis</name>
    <dbReference type="NCBI Taxonomy" id="3038773"/>
    <lineage>
        <taxon>Bacteria</taxon>
        <taxon>Pseudomonadati</taxon>
        <taxon>Pseudomonadota</taxon>
        <taxon>Alphaproteobacteria</taxon>
        <taxon>Rhodobacterales</taxon>
        <taxon>Roseobacteraceae</taxon>
        <taxon>Jannaschia</taxon>
    </lineage>
</organism>
<feature type="domain" description="ATP-grasp" evidence="4">
    <location>
        <begin position="110"/>
        <end position="320"/>
    </location>
</feature>
<sequence length="341" mass="36572">MRVLHVAGATTTRFYRDLSLTYQRNVVRPKGVRTALMTVEPDGRIGWDGRDLPRSAALELAAGFDLVVPHMFCKPGMTAWRSLFETVLDVPVVGPPLAATVTATSKLATKALAREAGLRTAASERLIPGAPVPRMDLPVVVKPDSEDNSLGLTLVRDAADLPAAIAHALAHDEVALAEAFIPGREVRVGVIEDPVPRVLPVLEYHVSDAHPIRERADKVALDEGGAVTMGAWERPSLATTCPAELAPGLHGALAEAALTMHAALGSRDYSLFDFRIHAETGQPYLLEACSFWTFTPVSVISRMLEAEGSDLEAVALRIWARAAARKQKGPRQPGTAPLLVS</sequence>
<dbReference type="InterPro" id="IPR011761">
    <property type="entry name" value="ATP-grasp"/>
</dbReference>
<keyword evidence="6" id="KW-1185">Reference proteome</keyword>
<dbReference type="InterPro" id="IPR011095">
    <property type="entry name" value="Dala_Dala_lig_C"/>
</dbReference>
<dbReference type="Gene3D" id="3.30.1490.20">
    <property type="entry name" value="ATP-grasp fold, A domain"/>
    <property type="match status" value="1"/>
</dbReference>
<dbReference type="Gene3D" id="3.30.470.20">
    <property type="entry name" value="ATP-grasp fold, B domain"/>
    <property type="match status" value="1"/>
</dbReference>
<evidence type="ECO:0000313" key="6">
    <source>
        <dbReference type="Proteomes" id="UP001243420"/>
    </source>
</evidence>
<keyword evidence="3" id="KW-0547">Nucleotide-binding</keyword>
<evidence type="ECO:0000256" key="2">
    <source>
        <dbReference type="ARBA" id="ARBA00022598"/>
    </source>
</evidence>
<dbReference type="Pfam" id="PF07478">
    <property type="entry name" value="Dala_Dala_lig_C"/>
    <property type="match status" value="1"/>
</dbReference>
<dbReference type="RefSeq" id="WP_279965135.1">
    <property type="nucleotide sequence ID" value="NZ_CP122537.1"/>
</dbReference>
<accession>A0ABY8LAN0</accession>
<protein>
    <recommendedName>
        <fullName evidence="4">ATP-grasp domain-containing protein</fullName>
    </recommendedName>
</protein>
<name>A0ABY8LAN0_9RHOB</name>
<gene>
    <name evidence="5" type="ORF">P8627_15375</name>
</gene>
<dbReference type="Proteomes" id="UP001243420">
    <property type="component" value="Chromosome"/>
</dbReference>
<keyword evidence="3" id="KW-0067">ATP-binding</keyword>
<dbReference type="PROSITE" id="PS50975">
    <property type="entry name" value="ATP_GRASP"/>
    <property type="match status" value="1"/>
</dbReference>
<dbReference type="PANTHER" id="PTHR23132">
    <property type="entry name" value="D-ALANINE--D-ALANINE LIGASE"/>
    <property type="match status" value="1"/>
</dbReference>
<reference evidence="5 6" key="1">
    <citation type="submission" date="2023-04" db="EMBL/GenBank/DDBJ databases">
        <title>Jannaschia ovalis sp. nov., a marine bacterium isolated from sea tidal flat.</title>
        <authorList>
            <person name="Kwon D.Y."/>
            <person name="Kim J.-J."/>
        </authorList>
    </citation>
    <scope>NUCLEOTIDE SEQUENCE [LARGE SCALE GENOMIC DNA]</scope>
    <source>
        <strain evidence="5 6">GRR-S6-38</strain>
    </source>
</reference>
<dbReference type="InterPro" id="IPR013815">
    <property type="entry name" value="ATP_grasp_subdomain_1"/>
</dbReference>
<evidence type="ECO:0000256" key="1">
    <source>
        <dbReference type="ARBA" id="ARBA00010871"/>
    </source>
</evidence>
<comment type="similarity">
    <text evidence="1">Belongs to the D-alanine--D-alanine ligase family.</text>
</comment>
<evidence type="ECO:0000313" key="5">
    <source>
        <dbReference type="EMBL" id="WGH78384.1"/>
    </source>
</evidence>
<dbReference type="SUPFAM" id="SSF56059">
    <property type="entry name" value="Glutathione synthetase ATP-binding domain-like"/>
    <property type="match status" value="1"/>
</dbReference>